<keyword evidence="2" id="KW-0732">Signal</keyword>
<reference evidence="3" key="2">
    <citation type="submission" date="2015-03" db="UniProtKB">
        <authorList>
            <consortium name="EnsemblPlants"/>
        </authorList>
    </citation>
    <scope>IDENTIFICATION</scope>
</reference>
<evidence type="ECO:0000313" key="4">
    <source>
        <dbReference type="Proteomes" id="UP000026960"/>
    </source>
</evidence>
<accession>A0A0D3GSQ6</accession>
<proteinExistence type="predicted"/>
<name>A0A0D3GSQ6_9ORYZ</name>
<protein>
    <recommendedName>
        <fullName evidence="5">Secreted protein</fullName>
    </recommendedName>
</protein>
<dbReference type="PaxDb" id="65489-OBART07G19700.1"/>
<evidence type="ECO:0000256" key="2">
    <source>
        <dbReference type="SAM" id="SignalP"/>
    </source>
</evidence>
<organism evidence="3">
    <name type="scientific">Oryza barthii</name>
    <dbReference type="NCBI Taxonomy" id="65489"/>
    <lineage>
        <taxon>Eukaryota</taxon>
        <taxon>Viridiplantae</taxon>
        <taxon>Streptophyta</taxon>
        <taxon>Embryophyta</taxon>
        <taxon>Tracheophyta</taxon>
        <taxon>Spermatophyta</taxon>
        <taxon>Magnoliopsida</taxon>
        <taxon>Liliopsida</taxon>
        <taxon>Poales</taxon>
        <taxon>Poaceae</taxon>
        <taxon>BOP clade</taxon>
        <taxon>Oryzoideae</taxon>
        <taxon>Oryzeae</taxon>
        <taxon>Oryzinae</taxon>
        <taxon>Oryza</taxon>
    </lineage>
</organism>
<evidence type="ECO:0000256" key="1">
    <source>
        <dbReference type="SAM" id="MobiDB-lite"/>
    </source>
</evidence>
<feature type="region of interest" description="Disordered" evidence="1">
    <location>
        <begin position="55"/>
        <end position="88"/>
    </location>
</feature>
<evidence type="ECO:0000313" key="3">
    <source>
        <dbReference type="EnsemblPlants" id="OBART07G19700.1"/>
    </source>
</evidence>
<sequence>MWRVKLTWVHMLAAQLFYLSLLPPLSPSLHRTTASPGQGWRATVWMATAARRPLDKSTSTAYTAPPPARGPRGRTRPPCRSVMRRHLQ</sequence>
<feature type="signal peptide" evidence="2">
    <location>
        <begin position="1"/>
        <end position="28"/>
    </location>
</feature>
<reference evidence="3" key="1">
    <citation type="journal article" date="2009" name="Rice">
        <title>De Novo Next Generation Sequencing of Plant Genomes.</title>
        <authorList>
            <person name="Rounsley S."/>
            <person name="Marri P.R."/>
            <person name="Yu Y."/>
            <person name="He R."/>
            <person name="Sisneros N."/>
            <person name="Goicoechea J.L."/>
            <person name="Lee S.J."/>
            <person name="Angelova A."/>
            <person name="Kudrna D."/>
            <person name="Luo M."/>
            <person name="Affourtit J."/>
            <person name="Desany B."/>
            <person name="Knight J."/>
            <person name="Niazi F."/>
            <person name="Egholm M."/>
            <person name="Wing R.A."/>
        </authorList>
    </citation>
    <scope>NUCLEOTIDE SEQUENCE [LARGE SCALE GENOMIC DNA]</scope>
    <source>
        <strain evidence="3">cv. IRGC 105608</strain>
    </source>
</reference>
<keyword evidence="4" id="KW-1185">Reference proteome</keyword>
<dbReference type="HOGENOM" id="CLU_2472622_0_0_1"/>
<dbReference type="EnsemblPlants" id="OBART07G19700.1">
    <property type="protein sequence ID" value="OBART07G19700.1"/>
    <property type="gene ID" value="OBART07G19700"/>
</dbReference>
<evidence type="ECO:0008006" key="5">
    <source>
        <dbReference type="Google" id="ProtNLM"/>
    </source>
</evidence>
<feature type="chain" id="PRO_5002262858" description="Secreted protein" evidence="2">
    <location>
        <begin position="29"/>
        <end position="88"/>
    </location>
</feature>
<dbReference type="AlphaFoldDB" id="A0A0D3GSQ6"/>
<feature type="compositionally biased region" description="Basic residues" evidence="1">
    <location>
        <begin position="71"/>
        <end position="88"/>
    </location>
</feature>
<dbReference type="Gramene" id="OBART07G19700.1">
    <property type="protein sequence ID" value="OBART07G19700.1"/>
    <property type="gene ID" value="OBART07G19700"/>
</dbReference>
<dbReference type="Proteomes" id="UP000026960">
    <property type="component" value="Chromosome 7"/>
</dbReference>